<name>A0AA88GNX4_NAELO</name>
<dbReference type="Gene3D" id="1.10.506.10">
    <property type="entry name" value="GTPase Activation - p120gap, domain 1"/>
    <property type="match status" value="2"/>
</dbReference>
<feature type="compositionally biased region" description="Acidic residues" evidence="2">
    <location>
        <begin position="2404"/>
        <end position="2420"/>
    </location>
</feature>
<reference evidence="4 5" key="1">
    <citation type="journal article" date="2018" name="BMC Genomics">
        <title>The genome of Naegleria lovaniensis, the basis for a comparative approach to unravel pathogenicity factors of the human pathogenic amoeba N. fowleri.</title>
        <authorList>
            <person name="Liechti N."/>
            <person name="Schurch N."/>
            <person name="Bruggmann R."/>
            <person name="Wittwer M."/>
        </authorList>
    </citation>
    <scope>NUCLEOTIDE SEQUENCE [LARGE SCALE GENOMIC DNA]</scope>
    <source>
        <strain evidence="4 5">ATCC 30569</strain>
    </source>
</reference>
<dbReference type="EMBL" id="PYSW02000018">
    <property type="protein sequence ID" value="KAG2385606.1"/>
    <property type="molecule type" value="Genomic_DNA"/>
</dbReference>
<evidence type="ECO:0000259" key="3">
    <source>
        <dbReference type="PROSITE" id="PS50018"/>
    </source>
</evidence>
<sequence>MEHLLVLTTVERIGDSLPNTPSSQRRKGFNLKGYIKTLNELIVLPNIDLHKVVQPLIDLYDNVSKTSINANLKPSEKRVKLELINKSKLIILNLCSDYLNFAIDQKQVVLPNHHFNNMFHEFDQDDLLIEESRDEQDEEEDEDLVALVKDSQQQQQQQNSTGTPVINDDNTLSVNQSLNQIVLDPANTIDTIRPRRSSGVAVSIEYLNALKQRKKKGSDACEKFNVKRSAMTFGTSQNKKELDESTAVNMLQLVSTRLLLQHDIYYDASTEEFSKSSVNQYLEQQLNYKCMELLFKLSVCCPEVVYKSLVESAMATSVNNNCMEVPYITDLQADKTPFVATLSHFKLIEYLNWDVNYLERLLTCINSNMKGFTKYLEVLTPPVRLAIWNFISNYNEKFIELAKNPSSSLVNVARDVFDNLYKQTGKKQRSKTWPTLATLCVLTADDLLKCVKAGSTKKVGSENMTSFIHKDLLKAMEDKDKTLILPPLIDIYRGNSYVPPDMESAFSVLSLIVEEKLLGILCPEPGSGKKDSKPYSSEELNEVEMWVNYVTTLYRKSHDKCKRSVLIPIMTEGTQDQKHIVSKALLFLLGDKSSQYSYNRRLETDYKLLAQPVRDVFKETIDQFKTKKEEDSPVLTPSASFKTPKKGFAALLREKVSGKENNSQSQSTPNAKVFDTVNTLLHVFGSDPRFFLTKTENETKVHYNDKNFTTLVDFFIANFDPTLQDQITRLFQKLFMEHHIKNWSDDMYLGFCNISSDVVSRLSQALFSLNEIDQPQGVKSLLHLLRNITYRSKKFYIMNRDAVLQVDNIRSSGKRLQSLEILSSNLLIYLCSTDKEIWQSTTRCLRDICDQVETLGNQSLKHLNYNFYRQLSSVELNGKIYNERKSQIQLFRRIEYQTKSYVSAFNEVYRRWKELLEQFGSDDVSGSSNITWRDLFSNYTSLLCALGGVCIQDEVDDSKDNAITAFRSFISENSVDSYMEDLMKQVISDDVNVRQMVTISVSTDLSPTLYTKLFTAMKSSIQEQLGQSFNISAKNNLLVDQYLHIVKSIVESPEATSDLSLAQEFDSITDLFANYCTHSEYDNKEILELKKKLCQFIEVLMSKVEYLTFKNIEEQKLRRVIAQHVMEWTTDSVFKEKNNMSNGVHQPRVASETLLLENNTQIASDVKKLYVELDVLCMKAFSSLVNGMIIANDEKGREEYSKYFAFLLRFLEKSKESQMTAAIYKAFSRLLQTNVSFGLEYYMAKVYDNNNAIRSTFLSLLSELIKKGLIIEEEEKEKPKVSVSPYQEFINRLIFTNRKKALFALFDKCKNPEKDDLCEAVICIYQSKADIEKNLLDLLRQSVVREVNATPKNQPETLFRANSTASKLMKKYCHRVSTPYLKDVIGGFIDTMVAHPTKFEIDPPKAEQRGENVRDNIENIKEVLQEFIDCLCDSIGQTPYTFRMYCRYLYEEVGKKFTKPADDTDEQFDFKYIAVGGFLILRLICPAITSPNLYGLAGEDISADSRRYAIILTKLVQNLANGVADAKKEEFMRNFVEIIRMNISKIQTFFEKIAAPIGENENCPRCDETVTEDELKEAYAALYRFFFNYSDALREELTHLDAEDLEDEQKLVLEEVDLNENAKQSVLKPLFEILEDGIEEFGKPPEEEKSGRRLSLKRAKDENEFSNTLLQELLRKNEKRDTSKIAEMKFFTISEHLNAKGQRVAYFTPYLLDLSRFSIDLFLFYVLKNMETIWKDPFVIVVDCTFWTKKFDIRLSVFLQLSKHIPQGAKKNLQEIFIVNPNNFFNKTTKKLVSSLGYSRWKVLTSESLAAASESGKSKNPLDLAKPEHLLLSPITQQIFTKSEIVFNDVQLVLSSHVTECEIRLFDQYLFIIVKDEKFIGNKLVCDCIEHIPVTKISDIAIKKSLFGKTGKATKDFTVKYIDDEDAEAVYNFRSQTVEERDQIMQGIRNYVERKSRGTKSAKEVERDFKRLKVQDVPGQLLAISFFNLDSKSPPIRTSAYSLLTSIFEQLKLPKHPIILESDVVCVPRNTETFVLRISEYFARNKPELTLEFMKEALNAFKTIQGSKSKLKFASFILPWLDNLTRFEISHSDEADEKTEAIKTWFENFTKLCISYEDIYPTLQAVWRHACKLSLPLTKIAIESVLKQGTTTEMLNADQSVIGDILETILTNAPAPWNSAQFVINKIIEPIMTQELHIDLLHKATVKELVKSKDILGRLPVYMSYLLMLSFHSQINLIDNLPYLLFIISMFLGVGADSYMRSMAYGICSNCVHGLILELPSTEQYEPLRNKLTKLHLKMLSKDIKSSFMGGDYEPQPFASYSDYINKAATGNPTLEQTTMYKYEEIMRYFKEIMECFNISYETIQQNRKLPSTKVQPTTLYVTGTSSKMTEEVSDNSKENNNGLEDDGTENDMTEGDIDDDHTTTLSSISAIPSTSTSDFVKSGSETVNNIWLKIFTNLCKDTMKTANILLFPKSLIAYSIVSTMEQSYDMIPFVLNFIGKRGVDTLAEDDLMLSVVLSINQFCTNLVVEKDRIETIRKLVLFGFLLLTVGNTKIYSAVTKMLSTVFGILFEAGDIHDGFTSLGDYFQTVFAAEFSKYRTFTKDFEETVGISFGEHFSFAFAILMMKGLSVEDSTIRRASVSLLKQVLSISSKLKYETQKQLGFITALIPFDKQYNSVLYSEQLFTDKMFTKETVFLFQKYLFTIASNVDIDSCASIYKTLARGFEIIPDTFADVFQDHHSMSQVIKVYTSSQDDSIIEHSLNLFKIMSNNAKSKKLQVKEPFSEYGFKGFKDQCTFSGVKDEMKKKCQKTAISFLVDNFNEKEYPSMDSVIISKTGMKKNIVRNNSTLSPVTRQNSSGLINKK</sequence>
<comment type="caution">
    <text evidence="4">The sequence shown here is derived from an EMBL/GenBank/DDBJ whole genome shotgun (WGS) entry which is preliminary data.</text>
</comment>
<dbReference type="PANTHER" id="PTHR10194">
    <property type="entry name" value="RAS GTPASE-ACTIVATING PROTEINS"/>
    <property type="match status" value="1"/>
</dbReference>
<dbReference type="Gene3D" id="3.40.525.10">
    <property type="entry name" value="CRAL-TRIO lipid binding domain"/>
    <property type="match status" value="1"/>
</dbReference>
<dbReference type="Proteomes" id="UP000816034">
    <property type="component" value="Unassembled WGS sequence"/>
</dbReference>
<gene>
    <name evidence="4" type="ORF">C9374_003421</name>
</gene>
<feature type="domain" description="Ras-GAP" evidence="3">
    <location>
        <begin position="1313"/>
        <end position="1521"/>
    </location>
</feature>
<dbReference type="GO" id="GO:0005096">
    <property type="term" value="F:GTPase activator activity"/>
    <property type="evidence" value="ECO:0007669"/>
    <property type="project" value="UniProtKB-KW"/>
</dbReference>
<dbReference type="InterPro" id="IPR001936">
    <property type="entry name" value="RasGAP_dom"/>
</dbReference>
<dbReference type="GeneID" id="68095876"/>
<dbReference type="SUPFAM" id="SSF52087">
    <property type="entry name" value="CRAL/TRIO domain"/>
    <property type="match status" value="1"/>
</dbReference>
<feature type="compositionally biased region" description="Polar residues" evidence="2">
    <location>
        <begin position="159"/>
        <end position="170"/>
    </location>
</feature>
<dbReference type="PROSITE" id="PS50018">
    <property type="entry name" value="RAS_GTPASE_ACTIV_2"/>
    <property type="match status" value="1"/>
</dbReference>
<dbReference type="InterPro" id="IPR001251">
    <property type="entry name" value="CRAL-TRIO_dom"/>
</dbReference>
<dbReference type="InterPro" id="IPR016024">
    <property type="entry name" value="ARM-type_fold"/>
</dbReference>
<evidence type="ECO:0000313" key="5">
    <source>
        <dbReference type="Proteomes" id="UP000816034"/>
    </source>
</evidence>
<dbReference type="Pfam" id="PF13716">
    <property type="entry name" value="CRAL_TRIO_2"/>
    <property type="match status" value="1"/>
</dbReference>
<feature type="region of interest" description="Disordered" evidence="2">
    <location>
        <begin position="2385"/>
        <end position="2422"/>
    </location>
</feature>
<dbReference type="InterPro" id="IPR008936">
    <property type="entry name" value="Rho_GTPase_activation_prot"/>
</dbReference>
<organism evidence="4 5">
    <name type="scientific">Naegleria lovaniensis</name>
    <name type="common">Amoeba</name>
    <dbReference type="NCBI Taxonomy" id="51637"/>
    <lineage>
        <taxon>Eukaryota</taxon>
        <taxon>Discoba</taxon>
        <taxon>Heterolobosea</taxon>
        <taxon>Tetramitia</taxon>
        <taxon>Eutetramitia</taxon>
        <taxon>Vahlkampfiidae</taxon>
        <taxon>Naegleria</taxon>
    </lineage>
</organism>
<dbReference type="SUPFAM" id="SSF48371">
    <property type="entry name" value="ARM repeat"/>
    <property type="match status" value="1"/>
</dbReference>
<feature type="region of interest" description="Disordered" evidence="2">
    <location>
        <begin position="150"/>
        <end position="170"/>
    </location>
</feature>
<accession>A0AA88GNX4</accession>
<keyword evidence="1" id="KW-0343">GTPase activation</keyword>
<dbReference type="Pfam" id="PF00616">
    <property type="entry name" value="RasGAP"/>
    <property type="match status" value="1"/>
</dbReference>
<evidence type="ECO:0000256" key="1">
    <source>
        <dbReference type="ARBA" id="ARBA00022468"/>
    </source>
</evidence>
<proteinExistence type="predicted"/>
<evidence type="ECO:0000256" key="2">
    <source>
        <dbReference type="SAM" id="MobiDB-lite"/>
    </source>
</evidence>
<dbReference type="RefSeq" id="XP_044549599.1">
    <property type="nucleotide sequence ID" value="XM_044692948.1"/>
</dbReference>
<feature type="compositionally biased region" description="Basic and acidic residues" evidence="2">
    <location>
        <begin position="2389"/>
        <end position="2398"/>
    </location>
</feature>
<dbReference type="InterPro" id="IPR036865">
    <property type="entry name" value="CRAL-TRIO_dom_sf"/>
</dbReference>
<dbReference type="InterPro" id="IPR039360">
    <property type="entry name" value="Ras_GTPase"/>
</dbReference>
<dbReference type="SUPFAM" id="SSF48350">
    <property type="entry name" value="GTPase activation domain, GAP"/>
    <property type="match status" value="1"/>
</dbReference>
<protein>
    <recommendedName>
        <fullName evidence="3">Ras-GAP domain-containing protein</fullName>
    </recommendedName>
</protein>
<evidence type="ECO:0000313" key="4">
    <source>
        <dbReference type="EMBL" id="KAG2385606.1"/>
    </source>
</evidence>
<dbReference type="SMART" id="SM00323">
    <property type="entry name" value="RasGAP"/>
    <property type="match status" value="1"/>
</dbReference>
<keyword evidence="5" id="KW-1185">Reference proteome</keyword>